<dbReference type="SUPFAM" id="SSF56496">
    <property type="entry name" value="Fibrinogen C-terminal domain-like"/>
    <property type="match status" value="1"/>
</dbReference>
<dbReference type="Gene3D" id="2.60.120.1000">
    <property type="match status" value="1"/>
</dbReference>
<sequence>MNPTCLKGLNQCLFSASLSLRCSPSRCEHGGRCSQSWAVFHCNCSDSGYSGATCHSPVFEQSCEAYKHNGNTSGHFYIDVDGSGPIKPQLVYCNMTEENTWMLIQHKQQRADQSAAVSREEQLLAAISQSEYCEQDLSYHCRKSRLLNTP</sequence>
<evidence type="ECO:0000313" key="4">
    <source>
        <dbReference type="EMBL" id="KAJ4918161.1"/>
    </source>
</evidence>
<keyword evidence="5" id="KW-1185">Reference proteome</keyword>
<feature type="domain" description="Fibrinogen C-terminal" evidence="3">
    <location>
        <begin position="54"/>
        <end position="108"/>
    </location>
</feature>
<name>A0AAD6F1Y8_9TELE</name>
<feature type="non-terminal residue" evidence="4">
    <location>
        <position position="1"/>
    </location>
</feature>
<proteinExistence type="predicted"/>
<feature type="domain" description="EGF-like" evidence="2">
    <location>
        <begin position="18"/>
        <end position="55"/>
    </location>
</feature>
<evidence type="ECO:0000256" key="1">
    <source>
        <dbReference type="PROSITE-ProRule" id="PRU00076"/>
    </source>
</evidence>
<dbReference type="Proteomes" id="UP001219934">
    <property type="component" value="Unassembled WGS sequence"/>
</dbReference>
<keyword evidence="1" id="KW-0245">EGF-like domain</keyword>
<evidence type="ECO:0000259" key="3">
    <source>
        <dbReference type="PROSITE" id="PS51406"/>
    </source>
</evidence>
<dbReference type="PROSITE" id="PS51406">
    <property type="entry name" value="FIBRINOGEN_C_2"/>
    <property type="match status" value="1"/>
</dbReference>
<dbReference type="NCBIfam" id="NF040941">
    <property type="entry name" value="GGGWT_bact"/>
    <property type="match status" value="1"/>
</dbReference>
<dbReference type="AlphaFoldDB" id="A0AAD6F1Y8"/>
<comment type="caution">
    <text evidence="4">The sequence shown here is derived from an EMBL/GenBank/DDBJ whole genome shotgun (WGS) entry which is preliminary data.</text>
</comment>
<protein>
    <submittedName>
        <fullName evidence="4">Uncharacterized protein</fullName>
    </submittedName>
</protein>
<organism evidence="4 5">
    <name type="scientific">Pogonophryne albipinna</name>
    <dbReference type="NCBI Taxonomy" id="1090488"/>
    <lineage>
        <taxon>Eukaryota</taxon>
        <taxon>Metazoa</taxon>
        <taxon>Chordata</taxon>
        <taxon>Craniata</taxon>
        <taxon>Vertebrata</taxon>
        <taxon>Euteleostomi</taxon>
        <taxon>Actinopterygii</taxon>
        <taxon>Neopterygii</taxon>
        <taxon>Teleostei</taxon>
        <taxon>Neoteleostei</taxon>
        <taxon>Acanthomorphata</taxon>
        <taxon>Eupercaria</taxon>
        <taxon>Perciformes</taxon>
        <taxon>Notothenioidei</taxon>
        <taxon>Pogonophryne</taxon>
    </lineage>
</organism>
<gene>
    <name evidence="4" type="ORF">JOQ06_004057</name>
</gene>
<dbReference type="PROSITE" id="PS50026">
    <property type="entry name" value="EGF_3"/>
    <property type="match status" value="1"/>
</dbReference>
<reference evidence="4" key="1">
    <citation type="submission" date="2022-11" db="EMBL/GenBank/DDBJ databases">
        <title>Chromosome-level genome of Pogonophryne albipinna.</title>
        <authorList>
            <person name="Jo E."/>
        </authorList>
    </citation>
    <scope>NUCLEOTIDE SEQUENCE</scope>
    <source>
        <strain evidence="4">SGF0006</strain>
        <tissue evidence="4">Muscle</tissue>
    </source>
</reference>
<dbReference type="InterPro" id="IPR036056">
    <property type="entry name" value="Fibrinogen-like_C"/>
</dbReference>
<dbReference type="EMBL" id="JAPTMU010000683">
    <property type="protein sequence ID" value="KAJ4918161.1"/>
    <property type="molecule type" value="Genomic_DNA"/>
</dbReference>
<dbReference type="InterPro" id="IPR002181">
    <property type="entry name" value="Fibrinogen_a/b/g_C_dom"/>
</dbReference>
<dbReference type="SUPFAM" id="SSF57196">
    <property type="entry name" value="EGF/Laminin"/>
    <property type="match status" value="1"/>
</dbReference>
<evidence type="ECO:0000313" key="5">
    <source>
        <dbReference type="Proteomes" id="UP001219934"/>
    </source>
</evidence>
<accession>A0AAD6F1Y8</accession>
<comment type="caution">
    <text evidence="1">Lacks conserved residue(s) required for the propagation of feature annotation.</text>
</comment>
<dbReference type="Gene3D" id="2.10.25.10">
    <property type="entry name" value="Laminin"/>
    <property type="match status" value="1"/>
</dbReference>
<dbReference type="InterPro" id="IPR000742">
    <property type="entry name" value="EGF"/>
</dbReference>
<evidence type="ECO:0000259" key="2">
    <source>
        <dbReference type="PROSITE" id="PS50026"/>
    </source>
</evidence>